<evidence type="ECO:0000256" key="6">
    <source>
        <dbReference type="ARBA" id="ARBA00023295"/>
    </source>
</evidence>
<evidence type="ECO:0000256" key="2">
    <source>
        <dbReference type="ARBA" id="ARBA00022763"/>
    </source>
</evidence>
<accession>A0AAW0ES61</accession>
<dbReference type="GO" id="GO:0006285">
    <property type="term" value="P:base-excision repair, AP site formation"/>
    <property type="evidence" value="ECO:0007669"/>
    <property type="project" value="TreeGrafter"/>
</dbReference>
<evidence type="ECO:0000256" key="3">
    <source>
        <dbReference type="ARBA" id="ARBA00022801"/>
    </source>
</evidence>
<evidence type="ECO:0000256" key="5">
    <source>
        <dbReference type="ARBA" id="ARBA00023239"/>
    </source>
</evidence>
<dbReference type="InterPro" id="IPR003265">
    <property type="entry name" value="HhH-GPD_domain"/>
</dbReference>
<organism evidence="8 9">
    <name type="scientific">Novymonas esmeraldas</name>
    <dbReference type="NCBI Taxonomy" id="1808958"/>
    <lineage>
        <taxon>Eukaryota</taxon>
        <taxon>Discoba</taxon>
        <taxon>Euglenozoa</taxon>
        <taxon>Kinetoplastea</taxon>
        <taxon>Metakinetoplastina</taxon>
        <taxon>Trypanosomatida</taxon>
        <taxon>Trypanosomatidae</taxon>
        <taxon>Novymonas</taxon>
    </lineage>
</organism>
<keyword evidence="2" id="KW-0227">DNA damage</keyword>
<dbReference type="EMBL" id="JAECZO010000092">
    <property type="protein sequence ID" value="KAK7197012.1"/>
    <property type="molecule type" value="Genomic_DNA"/>
</dbReference>
<dbReference type="AlphaFoldDB" id="A0AAW0ES61"/>
<feature type="domain" description="HhH-GPD" evidence="7">
    <location>
        <begin position="65"/>
        <end position="215"/>
    </location>
</feature>
<dbReference type="GO" id="GO:0016829">
    <property type="term" value="F:lyase activity"/>
    <property type="evidence" value="ECO:0007669"/>
    <property type="project" value="UniProtKB-KW"/>
</dbReference>
<evidence type="ECO:0000259" key="7">
    <source>
        <dbReference type="SMART" id="SM00478"/>
    </source>
</evidence>
<dbReference type="SMART" id="SM00478">
    <property type="entry name" value="ENDO3c"/>
    <property type="match status" value="1"/>
</dbReference>
<evidence type="ECO:0000313" key="9">
    <source>
        <dbReference type="Proteomes" id="UP001430356"/>
    </source>
</evidence>
<protein>
    <submittedName>
        <fullName evidence="8">HhH-GPD superfamily base excision DNA repair protein</fullName>
    </submittedName>
</protein>
<comment type="caution">
    <text evidence="8">The sequence shown here is derived from an EMBL/GenBank/DDBJ whole genome shotgun (WGS) entry which is preliminary data.</text>
</comment>
<dbReference type="InterPro" id="IPR011257">
    <property type="entry name" value="DNA_glycosylase"/>
</dbReference>
<dbReference type="PANTHER" id="PTHR43286">
    <property type="entry name" value="ENDONUCLEASE III-LIKE PROTEIN 1"/>
    <property type="match status" value="1"/>
</dbReference>
<dbReference type="Gene3D" id="1.10.340.30">
    <property type="entry name" value="Hypothetical protein, domain 2"/>
    <property type="match status" value="1"/>
</dbReference>
<dbReference type="Pfam" id="PF00730">
    <property type="entry name" value="HhH-GPD"/>
    <property type="match status" value="1"/>
</dbReference>
<evidence type="ECO:0000256" key="4">
    <source>
        <dbReference type="ARBA" id="ARBA00023204"/>
    </source>
</evidence>
<dbReference type="GO" id="GO:0005634">
    <property type="term" value="C:nucleus"/>
    <property type="evidence" value="ECO:0007669"/>
    <property type="project" value="TreeGrafter"/>
</dbReference>
<name>A0AAW0ES61_9TRYP</name>
<sequence>MPPPRSLARAASFRPPQDWRVVHQRLEAYRRSLRDLPPDVALARSRHLSVDNETRRFHCLVRLMLSSMTHGSASTAAVTQLMDHELTPSSVQRMGEAGLKKHISCVNFHHRKAAHISQVADILLREYGGKVPREYNQLLALPGVGPKVANLFFLVADDRVVGIGVDTHVHRVSQRLGWVPKTVKSPEDTRKALESWLPREHWANVHFTLVTLGKRVCAAQSPQCAVCVAKDSCPSAFQVQRK</sequence>
<dbReference type="GO" id="GO:0003677">
    <property type="term" value="F:DNA binding"/>
    <property type="evidence" value="ECO:0007669"/>
    <property type="project" value="InterPro"/>
</dbReference>
<dbReference type="InterPro" id="IPR000445">
    <property type="entry name" value="HhH_motif"/>
</dbReference>
<dbReference type="CDD" id="cd00056">
    <property type="entry name" value="ENDO3c"/>
    <property type="match status" value="1"/>
</dbReference>
<dbReference type="InterPro" id="IPR023170">
    <property type="entry name" value="HhH_base_excis_C"/>
</dbReference>
<proteinExistence type="inferred from homology"/>
<comment type="similarity">
    <text evidence="1">Belongs to the Nth/MutY family.</text>
</comment>
<dbReference type="Gene3D" id="1.10.1670.10">
    <property type="entry name" value="Helix-hairpin-Helix base-excision DNA repair enzymes (C-terminal)"/>
    <property type="match status" value="1"/>
</dbReference>
<keyword evidence="9" id="KW-1185">Reference proteome</keyword>
<keyword evidence="3" id="KW-0378">Hydrolase</keyword>
<dbReference type="FunFam" id="1.10.340.30:FF:000001">
    <property type="entry name" value="Endonuclease III"/>
    <property type="match status" value="1"/>
</dbReference>
<dbReference type="GO" id="GO:0000703">
    <property type="term" value="F:oxidized pyrimidine nucleobase lesion DNA N-glycosylase activity"/>
    <property type="evidence" value="ECO:0007669"/>
    <property type="project" value="TreeGrafter"/>
</dbReference>
<dbReference type="GO" id="GO:0003906">
    <property type="term" value="F:DNA-(apurinic or apyrimidinic site) endonuclease activity"/>
    <property type="evidence" value="ECO:0007669"/>
    <property type="project" value="TreeGrafter"/>
</dbReference>
<dbReference type="Pfam" id="PF00633">
    <property type="entry name" value="HHH"/>
    <property type="match status" value="1"/>
</dbReference>
<evidence type="ECO:0000256" key="1">
    <source>
        <dbReference type="ARBA" id="ARBA00008343"/>
    </source>
</evidence>
<dbReference type="PANTHER" id="PTHR43286:SF1">
    <property type="entry name" value="ENDONUCLEASE III-LIKE PROTEIN 1"/>
    <property type="match status" value="1"/>
</dbReference>
<dbReference type="SUPFAM" id="SSF48150">
    <property type="entry name" value="DNA-glycosylase"/>
    <property type="match status" value="1"/>
</dbReference>
<keyword evidence="5" id="KW-0456">Lyase</keyword>
<dbReference type="Proteomes" id="UP001430356">
    <property type="component" value="Unassembled WGS sequence"/>
</dbReference>
<evidence type="ECO:0000313" key="8">
    <source>
        <dbReference type="EMBL" id="KAK7197012.1"/>
    </source>
</evidence>
<dbReference type="GO" id="GO:0006289">
    <property type="term" value="P:nucleotide-excision repair"/>
    <property type="evidence" value="ECO:0007669"/>
    <property type="project" value="TreeGrafter"/>
</dbReference>
<keyword evidence="6" id="KW-0326">Glycosidase</keyword>
<keyword evidence="4" id="KW-0234">DNA repair</keyword>
<gene>
    <name evidence="8" type="ORF">NESM_000644800</name>
</gene>
<reference evidence="8 9" key="1">
    <citation type="journal article" date="2021" name="MBio">
        <title>A New Model Trypanosomatid, Novymonas esmeraldas: Genomic Perception of Its 'Candidatus Pandoraea novymonadis' Endosymbiont.</title>
        <authorList>
            <person name="Zakharova A."/>
            <person name="Saura A."/>
            <person name="Butenko A."/>
            <person name="Podesvova L."/>
            <person name="Warmusova S."/>
            <person name="Kostygov A.Y."/>
            <person name="Nenarokova A."/>
            <person name="Lukes J."/>
            <person name="Opperdoes F.R."/>
            <person name="Yurchenko V."/>
        </authorList>
    </citation>
    <scope>NUCLEOTIDE SEQUENCE [LARGE SCALE GENOMIC DNA]</scope>
    <source>
        <strain evidence="8 9">E262AT.01</strain>
    </source>
</reference>